<dbReference type="Proteomes" id="UP000238322">
    <property type="component" value="Unassembled WGS sequence"/>
</dbReference>
<dbReference type="PANTHER" id="PTHR13318:SF190">
    <property type="entry name" value="PARTNER OF PAIRED, ISOFORM B"/>
    <property type="match status" value="1"/>
</dbReference>
<organism evidence="1 2">
    <name type="scientific">Blastopirellula marina</name>
    <dbReference type="NCBI Taxonomy" id="124"/>
    <lineage>
        <taxon>Bacteria</taxon>
        <taxon>Pseudomonadati</taxon>
        <taxon>Planctomycetota</taxon>
        <taxon>Planctomycetia</taxon>
        <taxon>Pirellulales</taxon>
        <taxon>Pirellulaceae</taxon>
        <taxon>Blastopirellula</taxon>
    </lineage>
</organism>
<dbReference type="InterPro" id="IPR001611">
    <property type="entry name" value="Leu-rich_rpt"/>
</dbReference>
<name>A0A2S8FYF9_9BACT</name>
<dbReference type="InterPro" id="IPR032675">
    <property type="entry name" value="LRR_dom_sf"/>
</dbReference>
<dbReference type="SUPFAM" id="SSF52047">
    <property type="entry name" value="RNI-like"/>
    <property type="match status" value="1"/>
</dbReference>
<accession>A0A2S8FYF9</accession>
<gene>
    <name evidence="1" type="ORF">C5Y83_04580</name>
</gene>
<evidence type="ECO:0008006" key="3">
    <source>
        <dbReference type="Google" id="ProtNLM"/>
    </source>
</evidence>
<proteinExistence type="predicted"/>
<comment type="caution">
    <text evidence="1">The sequence shown here is derived from an EMBL/GenBank/DDBJ whole genome shotgun (WGS) entry which is preliminary data.</text>
</comment>
<dbReference type="PANTHER" id="PTHR13318">
    <property type="entry name" value="PARTNER OF PAIRED, ISOFORM B-RELATED"/>
    <property type="match status" value="1"/>
</dbReference>
<dbReference type="RefSeq" id="WP_105328480.1">
    <property type="nucleotide sequence ID" value="NZ_PUHY01000005.1"/>
</dbReference>
<evidence type="ECO:0000313" key="1">
    <source>
        <dbReference type="EMBL" id="PQO37229.1"/>
    </source>
</evidence>
<dbReference type="GO" id="GO:0019005">
    <property type="term" value="C:SCF ubiquitin ligase complex"/>
    <property type="evidence" value="ECO:0007669"/>
    <property type="project" value="TreeGrafter"/>
</dbReference>
<protein>
    <recommendedName>
        <fullName evidence="3">Leucine Rich repeats (2 copies)</fullName>
    </recommendedName>
</protein>
<dbReference type="AlphaFoldDB" id="A0A2S8FYF9"/>
<dbReference type="Gene3D" id="3.80.10.10">
    <property type="entry name" value="Ribonuclease Inhibitor"/>
    <property type="match status" value="4"/>
</dbReference>
<dbReference type="GO" id="GO:0031146">
    <property type="term" value="P:SCF-dependent proteasomal ubiquitin-dependent protein catabolic process"/>
    <property type="evidence" value="ECO:0007669"/>
    <property type="project" value="TreeGrafter"/>
</dbReference>
<reference evidence="1 2" key="1">
    <citation type="submission" date="2018-02" db="EMBL/GenBank/DDBJ databases">
        <title>Comparative genomes isolates from brazilian mangrove.</title>
        <authorList>
            <person name="Araujo J.E."/>
            <person name="Taketani R.G."/>
            <person name="Silva M.C.P."/>
            <person name="Loureco M.V."/>
            <person name="Andreote F.D."/>
        </authorList>
    </citation>
    <scope>NUCLEOTIDE SEQUENCE [LARGE SCALE GENOMIC DNA]</scope>
    <source>
        <strain evidence="1 2">Hex-1 MGV</strain>
    </source>
</reference>
<evidence type="ECO:0000313" key="2">
    <source>
        <dbReference type="Proteomes" id="UP000238322"/>
    </source>
</evidence>
<dbReference type="EMBL" id="PUHY01000005">
    <property type="protein sequence ID" value="PQO37229.1"/>
    <property type="molecule type" value="Genomic_DNA"/>
</dbReference>
<sequence>MPRFLRQFGLRTLLLFCTLAAVCFGTVRWHMTWVDSQHELAERISHRRGDVSWKTWGPEWLHRTFGSHYFQSIVAVDWNQRRINIEDLMMVRAIPTLEELDASGNRITDVGMKALLALPRLRKLSISDTPTTDTTLEYVGGGLKNLEVLKIDDTRMTEEGLKFLRGLPKLKALECGMPISDAGISHLASIPNLKCDKLRCKNISAEGIRQIKERWPVKRLELIQPQADQADGDLLEIPTLEALIVTGGKITDEQLRNVLRGNHLKELILSDVPIGDAAFVSSLSLKNMSRLDLNRTNVTPQGLFKIYGADAIYGGIRLETRTDEALIAIRCAPNGLISIWTGSFEADDWQALTYLTRLSGLEIHRWDNQDVFERTLAKNKPPMSCEIDDNVMRILASLPELKNLTLNGQLKITPQGLLPLAETNRLEGMDFGAMPLTDEHLVVIGKMTNLVSLSMSSHLIRDEGAKSLQSLQALTWLKISGCTRLTNETLHWISKLRAVQSLYLVELQIDDEGLEHLHRMPALTQVFCDNTDCTDDGKAKLLRSLPSLSSAP</sequence>
<dbReference type="Pfam" id="PF13516">
    <property type="entry name" value="LRR_6"/>
    <property type="match status" value="2"/>
</dbReference>
<dbReference type="PROSITE" id="PS51450">
    <property type="entry name" value="LRR"/>
    <property type="match status" value="1"/>
</dbReference>
<dbReference type="OrthoDB" id="209041at2"/>